<dbReference type="PANTHER" id="PTHR33434">
    <property type="entry name" value="DEGV DOMAIN-CONTAINING PROTEIN DR_1986-RELATED"/>
    <property type="match status" value="1"/>
</dbReference>
<dbReference type="EMBL" id="AQQV01000002">
    <property type="protein sequence ID" value="ORE87347.1"/>
    <property type="molecule type" value="Genomic_DNA"/>
</dbReference>
<name>A0A1Y1SEC3_9GAMM</name>
<reference evidence="2 3" key="1">
    <citation type="submission" date="2013-04" db="EMBL/GenBank/DDBJ databases">
        <title>Oceanococcus atlanticus 22II-S10r2 Genome Sequencing.</title>
        <authorList>
            <person name="Lai Q."/>
            <person name="Li G."/>
            <person name="Shao Z."/>
        </authorList>
    </citation>
    <scope>NUCLEOTIDE SEQUENCE [LARGE SCALE GENOMIC DNA]</scope>
    <source>
        <strain evidence="2 3">22II-S10r2</strain>
    </source>
</reference>
<dbReference type="AlphaFoldDB" id="A0A1Y1SEC3"/>
<keyword evidence="1" id="KW-0446">Lipid-binding</keyword>
<sequence length="315" mass="34433">MASRVGLVVDASCDLPEDFVRQHRIEILPVSIRLGDDQLIDQRSEQAALAFYRSQIGDKAHDAESVPYTTEQINALFLERLVSEFDFVFCQTVMRSRSPIFENATKASFSILSQYHEPRRAAGVQGPFALRVINTGTLFAGQGVLAAETVRMIADGMDPNDIRKRIETLVNCTRAYAIPTDLYYLRARARLKGDRSVSLLSAALGSALDIKPILCGYGDETKPVDKVRGFEPAARKLFAYAVRKIEQGLMAPYLSVSFAGEMKDLRALPGYDQLSAACQEAGVELLASVMSVTAGVNMGPGALSLGLIAQPHTFH</sequence>
<dbReference type="PROSITE" id="PS51482">
    <property type="entry name" value="DEGV"/>
    <property type="match status" value="1"/>
</dbReference>
<dbReference type="PANTHER" id="PTHR33434:SF2">
    <property type="entry name" value="FATTY ACID-BINDING PROTEIN TM_1468"/>
    <property type="match status" value="1"/>
</dbReference>
<dbReference type="InterPro" id="IPR003797">
    <property type="entry name" value="DegV"/>
</dbReference>
<dbReference type="Gene3D" id="3.30.1180.10">
    <property type="match status" value="1"/>
</dbReference>
<dbReference type="Proteomes" id="UP000192342">
    <property type="component" value="Unassembled WGS sequence"/>
</dbReference>
<dbReference type="OrthoDB" id="6190387at2"/>
<evidence type="ECO:0000313" key="3">
    <source>
        <dbReference type="Proteomes" id="UP000192342"/>
    </source>
</evidence>
<dbReference type="InterPro" id="IPR043168">
    <property type="entry name" value="DegV_C"/>
</dbReference>
<organism evidence="2 3">
    <name type="scientific">Oceanococcus atlanticus</name>
    <dbReference type="NCBI Taxonomy" id="1317117"/>
    <lineage>
        <taxon>Bacteria</taxon>
        <taxon>Pseudomonadati</taxon>
        <taxon>Pseudomonadota</taxon>
        <taxon>Gammaproteobacteria</taxon>
        <taxon>Chromatiales</taxon>
        <taxon>Oceanococcaceae</taxon>
        <taxon>Oceanococcus</taxon>
    </lineage>
</organism>
<protein>
    <submittedName>
        <fullName evidence="2">DegV family protein</fullName>
    </submittedName>
</protein>
<evidence type="ECO:0000256" key="1">
    <source>
        <dbReference type="ARBA" id="ARBA00023121"/>
    </source>
</evidence>
<keyword evidence="3" id="KW-1185">Reference proteome</keyword>
<dbReference type="InterPro" id="IPR050270">
    <property type="entry name" value="DegV_domain_contain"/>
</dbReference>
<dbReference type="RefSeq" id="WP_083561590.1">
    <property type="nucleotide sequence ID" value="NZ_AQQV01000002.1"/>
</dbReference>
<dbReference type="GO" id="GO:0008289">
    <property type="term" value="F:lipid binding"/>
    <property type="evidence" value="ECO:0007669"/>
    <property type="project" value="UniProtKB-KW"/>
</dbReference>
<proteinExistence type="predicted"/>
<dbReference type="Pfam" id="PF02645">
    <property type="entry name" value="DegV"/>
    <property type="match status" value="1"/>
</dbReference>
<accession>A0A1Y1SEC3</accession>
<gene>
    <name evidence="2" type="ORF">ATO7_09907</name>
</gene>
<dbReference type="STRING" id="1317117.ATO7_09907"/>
<comment type="caution">
    <text evidence="2">The sequence shown here is derived from an EMBL/GenBank/DDBJ whole genome shotgun (WGS) entry which is preliminary data.</text>
</comment>
<evidence type="ECO:0000313" key="2">
    <source>
        <dbReference type="EMBL" id="ORE87347.1"/>
    </source>
</evidence>
<dbReference type="Gene3D" id="3.40.50.10170">
    <property type="match status" value="1"/>
</dbReference>
<dbReference type="SUPFAM" id="SSF82549">
    <property type="entry name" value="DAK1/DegV-like"/>
    <property type="match status" value="1"/>
</dbReference>